<keyword evidence="4 9" id="KW-0997">Cell inner membrane</keyword>
<keyword evidence="6 9" id="KW-1133">Transmembrane helix</keyword>
<keyword evidence="2 9" id="KW-0813">Transport</keyword>
<feature type="transmembrane region" description="Helical" evidence="9">
    <location>
        <begin position="50"/>
        <end position="69"/>
    </location>
</feature>
<dbReference type="EMBL" id="JAPEVI010000002">
    <property type="protein sequence ID" value="MCX2721371.1"/>
    <property type="molecule type" value="Genomic_DNA"/>
</dbReference>
<evidence type="ECO:0000256" key="6">
    <source>
        <dbReference type="ARBA" id="ARBA00022989"/>
    </source>
</evidence>
<dbReference type="Proteomes" id="UP001300261">
    <property type="component" value="Unassembled WGS sequence"/>
</dbReference>
<feature type="compositionally biased region" description="Basic and acidic residues" evidence="10">
    <location>
        <begin position="18"/>
        <end position="30"/>
    </location>
</feature>
<feature type="transmembrane region" description="Helical" evidence="9">
    <location>
        <begin position="81"/>
        <end position="99"/>
    </location>
</feature>
<evidence type="ECO:0000256" key="8">
    <source>
        <dbReference type="ARBA" id="ARBA00038436"/>
    </source>
</evidence>
<keyword evidence="5 9" id="KW-0812">Transmembrane</keyword>
<comment type="subcellular location">
    <subcellularLocation>
        <location evidence="1 9">Cell inner membrane</location>
        <topology evidence="1 9">Multi-pass membrane protein</topology>
    </subcellularLocation>
</comment>
<organism evidence="12 13">
    <name type="scientific">Roseibium salinum</name>
    <dbReference type="NCBI Taxonomy" id="1604349"/>
    <lineage>
        <taxon>Bacteria</taxon>
        <taxon>Pseudomonadati</taxon>
        <taxon>Pseudomonadota</taxon>
        <taxon>Alphaproteobacteria</taxon>
        <taxon>Hyphomicrobiales</taxon>
        <taxon>Stappiaceae</taxon>
        <taxon>Roseibium</taxon>
    </lineage>
</organism>
<comment type="subunit">
    <text evidence="9">The complex comprises the extracytoplasmic solute receptor protein and the two transmembrane proteins.</text>
</comment>
<dbReference type="PANTHER" id="PTHR35011:SF11">
    <property type="entry name" value="TRAP TRANSPORTER SMALL PERMEASE PROTEIN"/>
    <property type="match status" value="1"/>
</dbReference>
<dbReference type="InterPro" id="IPR055348">
    <property type="entry name" value="DctQ"/>
</dbReference>
<sequence length="202" mass="22858">MNRRSDAVTDGTGPDTAQSKEGRADGAPDLLRFEDGKTDLSALRWIDAPAILIFWVLAVVVFLQFFTRYVLNDSLAWTEEAARYLLILVCFLGSITATRRGSHITLEFLMRMVPPRVAKGLAVLSQTITLGFFATMTWIGIELTQKTRQKMVAMPIPKAWIYTVCVVALAIMAFYSAFWLWRRVRQTPDEVVRSLDEHLPTD</sequence>
<dbReference type="PANTHER" id="PTHR35011">
    <property type="entry name" value="2,3-DIKETO-L-GULONATE TRAP TRANSPORTER SMALL PERMEASE PROTEIN YIAM"/>
    <property type="match status" value="1"/>
</dbReference>
<feature type="domain" description="Tripartite ATP-independent periplasmic transporters DctQ component" evidence="11">
    <location>
        <begin position="57"/>
        <end position="185"/>
    </location>
</feature>
<accession>A0ABT3QWR5</accession>
<evidence type="ECO:0000256" key="3">
    <source>
        <dbReference type="ARBA" id="ARBA00022475"/>
    </source>
</evidence>
<comment type="caution">
    <text evidence="12">The sequence shown here is derived from an EMBL/GenBank/DDBJ whole genome shotgun (WGS) entry which is preliminary data.</text>
</comment>
<name>A0ABT3QWR5_9HYPH</name>
<dbReference type="InterPro" id="IPR007387">
    <property type="entry name" value="TRAP_DctQ"/>
</dbReference>
<feature type="transmembrane region" description="Helical" evidence="9">
    <location>
        <begin position="120"/>
        <end position="139"/>
    </location>
</feature>
<evidence type="ECO:0000256" key="5">
    <source>
        <dbReference type="ARBA" id="ARBA00022692"/>
    </source>
</evidence>
<evidence type="ECO:0000256" key="7">
    <source>
        <dbReference type="ARBA" id="ARBA00023136"/>
    </source>
</evidence>
<proteinExistence type="inferred from homology"/>
<protein>
    <recommendedName>
        <fullName evidence="9">TRAP transporter small permease protein</fullName>
    </recommendedName>
</protein>
<dbReference type="RefSeq" id="WP_265961071.1">
    <property type="nucleotide sequence ID" value="NZ_JAPEVI010000002.1"/>
</dbReference>
<feature type="transmembrane region" description="Helical" evidence="9">
    <location>
        <begin position="159"/>
        <end position="181"/>
    </location>
</feature>
<keyword evidence="7 9" id="KW-0472">Membrane</keyword>
<evidence type="ECO:0000256" key="9">
    <source>
        <dbReference type="RuleBase" id="RU369079"/>
    </source>
</evidence>
<evidence type="ECO:0000313" key="12">
    <source>
        <dbReference type="EMBL" id="MCX2721371.1"/>
    </source>
</evidence>
<keyword evidence="13" id="KW-1185">Reference proteome</keyword>
<gene>
    <name evidence="12" type="ORF">ON753_02975</name>
</gene>
<dbReference type="Pfam" id="PF04290">
    <property type="entry name" value="DctQ"/>
    <property type="match status" value="1"/>
</dbReference>
<feature type="region of interest" description="Disordered" evidence="10">
    <location>
        <begin position="1"/>
        <end position="30"/>
    </location>
</feature>
<evidence type="ECO:0000256" key="1">
    <source>
        <dbReference type="ARBA" id="ARBA00004429"/>
    </source>
</evidence>
<comment type="similarity">
    <text evidence="8 9">Belongs to the TRAP transporter small permease family.</text>
</comment>
<evidence type="ECO:0000313" key="13">
    <source>
        <dbReference type="Proteomes" id="UP001300261"/>
    </source>
</evidence>
<reference evidence="12 13" key="1">
    <citation type="journal article" date="2016" name="Int. J. Syst. Evol. Microbiol.">
        <title>Labrenzia salina sp. nov., isolated from the rhizosphere of the halophyte Arthrocnemum macrostachyum.</title>
        <authorList>
            <person name="Camacho M."/>
            <person name="Redondo-Gomez S."/>
            <person name="Rodriguez-Llorente I."/>
            <person name="Rohde M."/>
            <person name="Sproer C."/>
            <person name="Schumann P."/>
            <person name="Klenk H.P."/>
            <person name="Montero-Calasanz M.D.C."/>
        </authorList>
    </citation>
    <scope>NUCLEOTIDE SEQUENCE [LARGE SCALE GENOMIC DNA]</scope>
    <source>
        <strain evidence="12 13">DSM 29163</strain>
    </source>
</reference>
<evidence type="ECO:0000256" key="2">
    <source>
        <dbReference type="ARBA" id="ARBA00022448"/>
    </source>
</evidence>
<evidence type="ECO:0000256" key="4">
    <source>
        <dbReference type="ARBA" id="ARBA00022519"/>
    </source>
</evidence>
<keyword evidence="3" id="KW-1003">Cell membrane</keyword>
<comment type="function">
    <text evidence="9">Part of the tripartite ATP-independent periplasmic (TRAP) transport system.</text>
</comment>
<evidence type="ECO:0000256" key="10">
    <source>
        <dbReference type="SAM" id="MobiDB-lite"/>
    </source>
</evidence>
<evidence type="ECO:0000259" key="11">
    <source>
        <dbReference type="Pfam" id="PF04290"/>
    </source>
</evidence>